<proteinExistence type="predicted"/>
<evidence type="ECO:0000313" key="1">
    <source>
        <dbReference type="Proteomes" id="UP000038045"/>
    </source>
</evidence>
<keyword evidence="1" id="KW-1185">Reference proteome</keyword>
<sequence>MDRIIINKDVQQEDEPLGNNRYNLRRRNVVNYQLFDESESNHNPIINDPQYIPTYYERNLLNLEPTPNEEDNEDAYMRIEYDNETLPVKLQKRPRELVGKKLLNINQPSTYKNLGLRKKNEIKPM</sequence>
<name>A0A0N4Z8J3_PARTI</name>
<accession>A0A0N4Z8J3</accession>
<evidence type="ECO:0000313" key="2">
    <source>
        <dbReference type="WBParaSite" id="PTRK_0000359000.1"/>
    </source>
</evidence>
<reference evidence="2" key="1">
    <citation type="submission" date="2017-02" db="UniProtKB">
        <authorList>
            <consortium name="WormBaseParasite"/>
        </authorList>
    </citation>
    <scope>IDENTIFICATION</scope>
</reference>
<protein>
    <submittedName>
        <fullName evidence="2">Uncharacterized protein</fullName>
    </submittedName>
</protein>
<dbReference type="Proteomes" id="UP000038045">
    <property type="component" value="Unplaced"/>
</dbReference>
<dbReference type="AlphaFoldDB" id="A0A0N4Z8J3"/>
<organism evidence="1 2">
    <name type="scientific">Parastrongyloides trichosuri</name>
    <name type="common">Possum-specific nematode worm</name>
    <dbReference type="NCBI Taxonomy" id="131310"/>
    <lineage>
        <taxon>Eukaryota</taxon>
        <taxon>Metazoa</taxon>
        <taxon>Ecdysozoa</taxon>
        <taxon>Nematoda</taxon>
        <taxon>Chromadorea</taxon>
        <taxon>Rhabditida</taxon>
        <taxon>Tylenchina</taxon>
        <taxon>Panagrolaimomorpha</taxon>
        <taxon>Strongyloidoidea</taxon>
        <taxon>Strongyloididae</taxon>
        <taxon>Parastrongyloides</taxon>
    </lineage>
</organism>
<dbReference type="WBParaSite" id="PTRK_0000359000.1">
    <property type="protein sequence ID" value="PTRK_0000359000.1"/>
    <property type="gene ID" value="PTRK_0000359000"/>
</dbReference>